<organism evidence="5 6">
    <name type="scientific">Macrococcoides bohemicum</name>
    <dbReference type="NCBI Taxonomy" id="1903056"/>
    <lineage>
        <taxon>Bacteria</taxon>
        <taxon>Bacillati</taxon>
        <taxon>Bacillota</taxon>
        <taxon>Bacilli</taxon>
        <taxon>Bacillales</taxon>
        <taxon>Staphylococcaceae</taxon>
        <taxon>Macrococcoides</taxon>
    </lineage>
</organism>
<keyword evidence="2" id="KW-1278">Translocase</keyword>
<dbReference type="PROSITE" id="PS50846">
    <property type="entry name" value="HMA_2"/>
    <property type="match status" value="2"/>
</dbReference>
<dbReference type="PANTHER" id="PTHR22814:SF287">
    <property type="entry name" value="COPPER TRANSPORT PROTEIN ATX1"/>
    <property type="match status" value="1"/>
</dbReference>
<feature type="non-terminal residue" evidence="5">
    <location>
        <position position="214"/>
    </location>
</feature>
<evidence type="ECO:0000259" key="4">
    <source>
        <dbReference type="PROSITE" id="PS50846"/>
    </source>
</evidence>
<evidence type="ECO:0000313" key="6">
    <source>
        <dbReference type="Proteomes" id="UP000249579"/>
    </source>
</evidence>
<keyword evidence="3" id="KW-0812">Transmembrane</keyword>
<feature type="transmembrane region" description="Helical" evidence="3">
    <location>
        <begin position="185"/>
        <end position="202"/>
    </location>
</feature>
<reference evidence="5 6" key="1">
    <citation type="journal article" date="2018" name="Front. Microbiol.">
        <title>Description and Comparative Genomics of Macrococcus caseolyticus subsp. hominis subsp. nov., Macrococcus goetzii sp. nov., Macrococcus epidermidis sp. nov., and Macrococcus bohemicus sp. nov., Novel Macrococci From Human Clinical Material With Virulence Potential and Suspected Uptake of Foreign DNA by Natural Transformation.</title>
        <authorList>
            <person name="Maslanova I."/>
            <person name="Wertheimer Z."/>
            <person name="Sedlacek I."/>
            <person name="Svec P."/>
            <person name="Indrakova A."/>
            <person name="Kovarovic V."/>
            <person name="Schumann P."/>
            <person name="Sproer C."/>
            <person name="Kralova S."/>
            <person name="Sedo O."/>
            <person name="Kristofova L."/>
            <person name="Vrbovska V."/>
            <person name="Fuzik T."/>
            <person name="Petras P."/>
            <person name="Zdrahal Z."/>
            <person name="Ruzickova V."/>
            <person name="Doskar J."/>
            <person name="Pantucek R."/>
        </authorList>
    </citation>
    <scope>NUCLEOTIDE SEQUENCE [LARGE SCALE GENOMIC DNA]</scope>
    <source>
        <strain evidence="5 6">03/115</strain>
    </source>
</reference>
<dbReference type="PRINTS" id="PR00941">
    <property type="entry name" value="CDATPASE"/>
</dbReference>
<dbReference type="GO" id="GO:0016020">
    <property type="term" value="C:membrane"/>
    <property type="evidence" value="ECO:0007669"/>
    <property type="project" value="InterPro"/>
</dbReference>
<keyword evidence="3" id="KW-1133">Transmembrane helix</keyword>
<dbReference type="InterPro" id="IPR027256">
    <property type="entry name" value="P-typ_ATPase_IB"/>
</dbReference>
<dbReference type="InterPro" id="IPR006121">
    <property type="entry name" value="HMA_dom"/>
</dbReference>
<accession>A0A328A0F7</accession>
<dbReference type="Proteomes" id="UP000249579">
    <property type="component" value="Unassembled WGS sequence"/>
</dbReference>
<dbReference type="EMBL" id="PZJG01000014">
    <property type="protein sequence ID" value="RAK48005.1"/>
    <property type="molecule type" value="Genomic_DNA"/>
</dbReference>
<dbReference type="PROSITE" id="PS01047">
    <property type="entry name" value="HMA_1"/>
    <property type="match status" value="2"/>
</dbReference>
<dbReference type="AlphaFoldDB" id="A0A328A0F7"/>
<dbReference type="SUPFAM" id="SSF55008">
    <property type="entry name" value="HMA, heavy metal-associated domain"/>
    <property type="match status" value="2"/>
</dbReference>
<dbReference type="InterPro" id="IPR036163">
    <property type="entry name" value="HMA_dom_sf"/>
</dbReference>
<gene>
    <name evidence="5" type="ORF">BHX94_11840</name>
</gene>
<dbReference type="Gene3D" id="3.30.70.100">
    <property type="match status" value="2"/>
</dbReference>
<evidence type="ECO:0000256" key="2">
    <source>
        <dbReference type="ARBA" id="ARBA00022967"/>
    </source>
</evidence>
<sequence>MSEQKVKLMEEEMNVYRVQGFSCANCAGKFEKNVKKIPGVQDAKVNFGASKIDVFGSATVEELEKAGAFENLKVAPEKPKRRVEPVVIKDKNVYRVEGFSCANCAGKFEKNVKQIAGVEDAKVNFGASKIDVYGNASVEELEKAGAFENLKVIPEKLANPSIQSVKEDTKAPKEEKIPFYKKHSTLLFATLLIAFGYLSQFVNGEDNLVTSMLF</sequence>
<dbReference type="GO" id="GO:0019829">
    <property type="term" value="F:ATPase-coupled monoatomic cation transmembrane transporter activity"/>
    <property type="evidence" value="ECO:0007669"/>
    <property type="project" value="InterPro"/>
</dbReference>
<dbReference type="Pfam" id="PF00403">
    <property type="entry name" value="HMA"/>
    <property type="match status" value="2"/>
</dbReference>
<evidence type="ECO:0000313" key="5">
    <source>
        <dbReference type="EMBL" id="RAK48005.1"/>
    </source>
</evidence>
<dbReference type="CDD" id="cd00371">
    <property type="entry name" value="HMA"/>
    <property type="match status" value="2"/>
</dbReference>
<dbReference type="PANTHER" id="PTHR22814">
    <property type="entry name" value="COPPER TRANSPORT PROTEIN ATOX1-RELATED"/>
    <property type="match status" value="1"/>
</dbReference>
<keyword evidence="3" id="KW-0472">Membrane</keyword>
<evidence type="ECO:0000256" key="3">
    <source>
        <dbReference type="SAM" id="Phobius"/>
    </source>
</evidence>
<evidence type="ECO:0000256" key="1">
    <source>
        <dbReference type="ARBA" id="ARBA00022723"/>
    </source>
</evidence>
<dbReference type="InterPro" id="IPR017969">
    <property type="entry name" value="Heavy-metal-associated_CS"/>
</dbReference>
<name>A0A328A0F7_9STAP</name>
<dbReference type="GO" id="GO:0046872">
    <property type="term" value="F:metal ion binding"/>
    <property type="evidence" value="ECO:0007669"/>
    <property type="project" value="UniProtKB-KW"/>
</dbReference>
<feature type="domain" description="HMA" evidence="4">
    <location>
        <begin position="12"/>
        <end position="75"/>
    </location>
</feature>
<feature type="domain" description="HMA" evidence="4">
    <location>
        <begin position="90"/>
        <end position="153"/>
    </location>
</feature>
<comment type="caution">
    <text evidence="5">The sequence shown here is derived from an EMBL/GenBank/DDBJ whole genome shotgun (WGS) entry which is preliminary data.</text>
</comment>
<protein>
    <submittedName>
        <fullName evidence="5">Heavy metal translocating P-type ATPase</fullName>
    </submittedName>
</protein>
<dbReference type="RefSeq" id="WP_199798160.1">
    <property type="nucleotide sequence ID" value="NZ_PZJG01000014.1"/>
</dbReference>
<proteinExistence type="predicted"/>
<keyword evidence="1" id="KW-0479">Metal-binding</keyword>